<feature type="region of interest" description="Disordered" evidence="1">
    <location>
        <begin position="1"/>
        <end position="36"/>
    </location>
</feature>
<dbReference type="AlphaFoldDB" id="A0A6J4V7J5"/>
<accession>A0A6J4V7J5</accession>
<name>A0A6J4V7J5_9BACT</name>
<organism evidence="2">
    <name type="scientific">uncultured Thermomicrobiales bacterium</name>
    <dbReference type="NCBI Taxonomy" id="1645740"/>
    <lineage>
        <taxon>Bacteria</taxon>
        <taxon>Pseudomonadati</taxon>
        <taxon>Thermomicrobiota</taxon>
        <taxon>Thermomicrobia</taxon>
        <taxon>Thermomicrobiales</taxon>
        <taxon>environmental samples</taxon>
    </lineage>
</organism>
<feature type="compositionally biased region" description="Basic and acidic residues" evidence="1">
    <location>
        <begin position="27"/>
        <end position="36"/>
    </location>
</feature>
<evidence type="ECO:0000313" key="2">
    <source>
        <dbReference type="EMBL" id="CAA9570421.1"/>
    </source>
</evidence>
<feature type="non-terminal residue" evidence="2">
    <location>
        <position position="1"/>
    </location>
</feature>
<feature type="compositionally biased region" description="Basic residues" evidence="1">
    <location>
        <begin position="1"/>
        <end position="12"/>
    </location>
</feature>
<reference evidence="2" key="1">
    <citation type="submission" date="2020-02" db="EMBL/GenBank/DDBJ databases">
        <authorList>
            <person name="Meier V. D."/>
        </authorList>
    </citation>
    <scope>NUCLEOTIDE SEQUENCE</scope>
    <source>
        <strain evidence="2">AVDCRST_MAG19</strain>
    </source>
</reference>
<evidence type="ECO:0000256" key="1">
    <source>
        <dbReference type="SAM" id="MobiDB-lite"/>
    </source>
</evidence>
<proteinExistence type="predicted"/>
<feature type="non-terminal residue" evidence="2">
    <location>
        <position position="36"/>
    </location>
</feature>
<dbReference type="EMBL" id="CADCWL010000134">
    <property type="protein sequence ID" value="CAA9570421.1"/>
    <property type="molecule type" value="Genomic_DNA"/>
</dbReference>
<gene>
    <name evidence="2" type="ORF">AVDCRST_MAG19-2722</name>
</gene>
<protein>
    <submittedName>
        <fullName evidence="2">Uncharacterized protein</fullName>
    </submittedName>
</protein>
<sequence length="36" mass="3995">CVNSRGRNRPAPRRPPATAGSARMPRTRTEWFRGGA</sequence>